<dbReference type="Pfam" id="PF00561">
    <property type="entry name" value="Abhydrolase_1"/>
    <property type="match status" value="1"/>
</dbReference>
<comment type="catalytic activity">
    <reaction evidence="10">
        <text>1-octadecanoyl-2-(9Z-octadecenoyl)-sn-glycerol + H2O = 2-(9Z-octadecenoyl)-glycerol + octadecanoate + H(+)</text>
        <dbReference type="Rhea" id="RHEA:77103"/>
        <dbReference type="ChEBI" id="CHEBI:15377"/>
        <dbReference type="ChEBI" id="CHEBI:15378"/>
        <dbReference type="ChEBI" id="CHEBI:25629"/>
        <dbReference type="ChEBI" id="CHEBI:73990"/>
        <dbReference type="ChEBI" id="CHEBI:75468"/>
    </reaction>
</comment>
<dbReference type="InterPro" id="IPR000073">
    <property type="entry name" value="AB_hydrolase_1"/>
</dbReference>
<dbReference type="OrthoDB" id="8119704at2759"/>
<feature type="domain" description="AB hydrolase-1" evidence="12">
    <location>
        <begin position="56"/>
        <end position="299"/>
    </location>
</feature>
<proteinExistence type="inferred from homology"/>
<protein>
    <recommendedName>
        <fullName evidence="7">sn-1-specific diacylglycerol lipase ABHD11</fullName>
        <ecNumber evidence="3">3.1.1.116</ecNumber>
    </recommendedName>
    <alternativeName>
        <fullName evidence="4">Alpha/beta hydrolase domain-containing protein 11</fullName>
    </alternativeName>
</protein>
<comment type="catalytic activity">
    <reaction evidence="9">
        <text>1,2-didecanoylglycerol + H2O = decanoylglycerol + decanoate + H(+)</text>
        <dbReference type="Rhea" id="RHEA:48596"/>
        <dbReference type="ChEBI" id="CHEBI:11152"/>
        <dbReference type="ChEBI" id="CHEBI:15377"/>
        <dbReference type="ChEBI" id="CHEBI:15378"/>
        <dbReference type="ChEBI" id="CHEBI:27689"/>
        <dbReference type="ChEBI" id="CHEBI:90605"/>
    </reaction>
</comment>
<evidence type="ECO:0000256" key="3">
    <source>
        <dbReference type="ARBA" id="ARBA00026104"/>
    </source>
</evidence>
<gene>
    <name evidence="13" type="ORF">CTOB1V02_LOCUS347</name>
</gene>
<comment type="catalytic activity">
    <reaction evidence="8">
        <text>1-octadecanoyl-2-(4Z,7Z,10Z,13Z,16Z,19Z-docosahexaenoyl)-sn-glycerol + H2O = 2-(4Z,7Z,10Z,13Z,16Z,19Z-docosahexaenoyl)-glycerol + octadecanoate + H(+)</text>
        <dbReference type="Rhea" id="RHEA:77107"/>
        <dbReference type="ChEBI" id="CHEBI:15377"/>
        <dbReference type="ChEBI" id="CHEBI:15378"/>
        <dbReference type="ChEBI" id="CHEBI:25629"/>
        <dbReference type="ChEBI" id="CHEBI:77129"/>
        <dbReference type="ChEBI" id="CHEBI:186738"/>
    </reaction>
</comment>
<dbReference type="EMBL" id="OB660046">
    <property type="protein sequence ID" value="CAD7222336.1"/>
    <property type="molecule type" value="Genomic_DNA"/>
</dbReference>
<dbReference type="AlphaFoldDB" id="A0A7R8W077"/>
<evidence type="ECO:0000256" key="10">
    <source>
        <dbReference type="ARBA" id="ARBA00048513"/>
    </source>
</evidence>
<accession>A0A7R8W077</accession>
<evidence type="ECO:0000256" key="9">
    <source>
        <dbReference type="ARBA" id="ARBA00048504"/>
    </source>
</evidence>
<dbReference type="InterPro" id="IPR029058">
    <property type="entry name" value="AB_hydrolase_fold"/>
</dbReference>
<evidence type="ECO:0000259" key="12">
    <source>
        <dbReference type="Pfam" id="PF00561"/>
    </source>
</evidence>
<organism evidence="13">
    <name type="scientific">Cyprideis torosa</name>
    <dbReference type="NCBI Taxonomy" id="163714"/>
    <lineage>
        <taxon>Eukaryota</taxon>
        <taxon>Metazoa</taxon>
        <taxon>Ecdysozoa</taxon>
        <taxon>Arthropoda</taxon>
        <taxon>Crustacea</taxon>
        <taxon>Oligostraca</taxon>
        <taxon>Ostracoda</taxon>
        <taxon>Podocopa</taxon>
        <taxon>Podocopida</taxon>
        <taxon>Cytherocopina</taxon>
        <taxon>Cytheroidea</taxon>
        <taxon>Cytherideidae</taxon>
        <taxon>Cyprideis</taxon>
    </lineage>
</organism>
<dbReference type="PANTHER" id="PTHR46118">
    <property type="entry name" value="PROTEIN ABHD11"/>
    <property type="match status" value="1"/>
</dbReference>
<evidence type="ECO:0000256" key="2">
    <source>
        <dbReference type="ARBA" id="ARBA00022801"/>
    </source>
</evidence>
<evidence type="ECO:0000256" key="8">
    <source>
        <dbReference type="ARBA" id="ARBA00048283"/>
    </source>
</evidence>
<comment type="similarity">
    <text evidence="1">Belongs to the AB hydrolase superfamily.</text>
</comment>
<comment type="catalytic activity">
    <reaction evidence="6">
        <text>a 1,3-diacyl-sn-glycerol + H2O = a 1-acyl-sn-glycerol + a fatty acid + H(+)</text>
        <dbReference type="Rhea" id="RHEA:38503"/>
        <dbReference type="ChEBI" id="CHEBI:15377"/>
        <dbReference type="ChEBI" id="CHEBI:15378"/>
        <dbReference type="ChEBI" id="CHEBI:28868"/>
        <dbReference type="ChEBI" id="CHEBI:64683"/>
        <dbReference type="ChEBI" id="CHEBI:77272"/>
    </reaction>
</comment>
<evidence type="ECO:0000256" key="11">
    <source>
        <dbReference type="ARBA" id="ARBA00048919"/>
    </source>
</evidence>
<dbReference type="EC" id="3.1.1.116" evidence="3"/>
<evidence type="ECO:0000256" key="7">
    <source>
        <dbReference type="ARBA" id="ARBA00044064"/>
    </source>
</evidence>
<dbReference type="SUPFAM" id="SSF53474">
    <property type="entry name" value="alpha/beta-Hydrolases"/>
    <property type="match status" value="1"/>
</dbReference>
<dbReference type="GO" id="GO:0005739">
    <property type="term" value="C:mitochondrion"/>
    <property type="evidence" value="ECO:0007669"/>
    <property type="project" value="TreeGrafter"/>
</dbReference>
<evidence type="ECO:0000256" key="6">
    <source>
        <dbReference type="ARBA" id="ARBA00043742"/>
    </source>
</evidence>
<dbReference type="GO" id="GO:0052689">
    <property type="term" value="F:carboxylic ester hydrolase activity"/>
    <property type="evidence" value="ECO:0007669"/>
    <property type="project" value="TreeGrafter"/>
</dbReference>
<keyword evidence="2" id="KW-0378">Hydrolase</keyword>
<reference evidence="13" key="1">
    <citation type="submission" date="2020-11" db="EMBL/GenBank/DDBJ databases">
        <authorList>
            <person name="Tran Van P."/>
        </authorList>
    </citation>
    <scope>NUCLEOTIDE SEQUENCE</scope>
</reference>
<evidence type="ECO:0000313" key="13">
    <source>
        <dbReference type="EMBL" id="CAD7222336.1"/>
    </source>
</evidence>
<evidence type="ECO:0000256" key="4">
    <source>
        <dbReference type="ARBA" id="ARBA00042703"/>
    </source>
</evidence>
<comment type="catalytic activity">
    <reaction evidence="5">
        <text>a 1,2-diacyl-sn-glycerol + H2O = a 2-acylglycerol + a fatty acid + H(+)</text>
        <dbReference type="Rhea" id="RHEA:33275"/>
        <dbReference type="ChEBI" id="CHEBI:15377"/>
        <dbReference type="ChEBI" id="CHEBI:15378"/>
        <dbReference type="ChEBI" id="CHEBI:17389"/>
        <dbReference type="ChEBI" id="CHEBI:17815"/>
        <dbReference type="ChEBI" id="CHEBI:28868"/>
        <dbReference type="EC" id="3.1.1.116"/>
    </reaction>
</comment>
<comment type="catalytic activity">
    <reaction evidence="11">
        <text>1-octadecanoyl-2-(5Z,8Z,11Z,14Z-eicosatetraenoyl)-sn-glycerol + H2O = 2-(5Z,8Z,11Z,14Z-eicosatetraenoyl)-glycerol + octadecanoate + H(+)</text>
        <dbReference type="Rhea" id="RHEA:38507"/>
        <dbReference type="ChEBI" id="CHEBI:15377"/>
        <dbReference type="ChEBI" id="CHEBI:15378"/>
        <dbReference type="ChEBI" id="CHEBI:25629"/>
        <dbReference type="ChEBI" id="CHEBI:52392"/>
        <dbReference type="ChEBI" id="CHEBI:75728"/>
    </reaction>
</comment>
<evidence type="ECO:0000256" key="5">
    <source>
        <dbReference type="ARBA" id="ARBA00043667"/>
    </source>
</evidence>
<sequence>MSPVALLKNVSSIVRSRAFLWSSTRTVSVWKAATHSAVPLAYSSVESDGSDAAFEPPIIIMHGLLGSKRNWATLARDIHFRTGRKVVTVDARNHGESPHSPRMDYYVMAGDVAALMAEMEIPEAVLVGHSMGGRAMMMLALQEQPSLVDSLFVVDISPCNRTYPQGQTQLMDFLRALDMVDTDSLPPSLGNARKELDAFLAKTVKNQTIRQFMLTNLVEQGNSLRWRMNLKALILNFEENLAKFPACDVGSSYSGPTYFISGENSDYLLEEDVPKILEIFPAAEFRVVEGAGHWVHHDQPDEFLDTFISLLQTRSQKVTA</sequence>
<name>A0A7R8W077_9CRUS</name>
<dbReference type="Gene3D" id="3.40.50.1820">
    <property type="entry name" value="alpha/beta hydrolase"/>
    <property type="match status" value="1"/>
</dbReference>
<evidence type="ECO:0000256" key="1">
    <source>
        <dbReference type="ARBA" id="ARBA00008645"/>
    </source>
</evidence>
<dbReference type="PANTHER" id="PTHR46118:SF4">
    <property type="entry name" value="PROTEIN ABHD11"/>
    <property type="match status" value="1"/>
</dbReference>